<name>A0A9J5YWZ3_SOLCO</name>
<evidence type="ECO:0000313" key="2">
    <source>
        <dbReference type="Proteomes" id="UP000824120"/>
    </source>
</evidence>
<protein>
    <submittedName>
        <fullName evidence="1">Uncharacterized protein</fullName>
    </submittedName>
</protein>
<dbReference type="AlphaFoldDB" id="A0A9J5YWZ3"/>
<evidence type="ECO:0000313" key="1">
    <source>
        <dbReference type="EMBL" id="KAG5604279.1"/>
    </source>
</evidence>
<accession>A0A9J5YWZ3</accession>
<dbReference type="EMBL" id="JACXVP010000005">
    <property type="protein sequence ID" value="KAG5604279.1"/>
    <property type="molecule type" value="Genomic_DNA"/>
</dbReference>
<dbReference type="Proteomes" id="UP000824120">
    <property type="component" value="Chromosome 5"/>
</dbReference>
<sequence>MNGLVNDMRFLLKYTMGGLTLQVSDHVSCFGYVVYHAYCDAYFQSRLDNELQNGITKIGENAVH</sequence>
<keyword evidence="2" id="KW-1185">Reference proteome</keyword>
<reference evidence="1 2" key="1">
    <citation type="submission" date="2020-09" db="EMBL/GenBank/DDBJ databases">
        <title>De no assembly of potato wild relative species, Solanum commersonii.</title>
        <authorList>
            <person name="Cho K."/>
        </authorList>
    </citation>
    <scope>NUCLEOTIDE SEQUENCE [LARGE SCALE GENOMIC DNA]</scope>
    <source>
        <strain evidence="1">LZ3.2</strain>
        <tissue evidence="1">Leaf</tissue>
    </source>
</reference>
<organism evidence="1 2">
    <name type="scientific">Solanum commersonii</name>
    <name type="common">Commerson's wild potato</name>
    <name type="synonym">Commerson's nightshade</name>
    <dbReference type="NCBI Taxonomy" id="4109"/>
    <lineage>
        <taxon>Eukaryota</taxon>
        <taxon>Viridiplantae</taxon>
        <taxon>Streptophyta</taxon>
        <taxon>Embryophyta</taxon>
        <taxon>Tracheophyta</taxon>
        <taxon>Spermatophyta</taxon>
        <taxon>Magnoliopsida</taxon>
        <taxon>eudicotyledons</taxon>
        <taxon>Gunneridae</taxon>
        <taxon>Pentapetalae</taxon>
        <taxon>asterids</taxon>
        <taxon>lamiids</taxon>
        <taxon>Solanales</taxon>
        <taxon>Solanaceae</taxon>
        <taxon>Solanoideae</taxon>
        <taxon>Solaneae</taxon>
        <taxon>Solanum</taxon>
    </lineage>
</organism>
<comment type="caution">
    <text evidence="1">The sequence shown here is derived from an EMBL/GenBank/DDBJ whole genome shotgun (WGS) entry which is preliminary data.</text>
</comment>
<proteinExistence type="predicted"/>
<gene>
    <name evidence="1" type="ORF">H5410_025771</name>
</gene>